<accession>A0A495VF88</accession>
<evidence type="ECO:0000313" key="3">
    <source>
        <dbReference type="Proteomes" id="UP000274556"/>
    </source>
</evidence>
<feature type="compositionally biased region" description="Basic and acidic residues" evidence="1">
    <location>
        <begin position="1"/>
        <end position="23"/>
    </location>
</feature>
<dbReference type="Proteomes" id="UP000274556">
    <property type="component" value="Unassembled WGS sequence"/>
</dbReference>
<sequence length="45" mass="5128">MPRKMMEDAKKALKEVQENREALLSRAKAKKKPEPKPTDDKTSSS</sequence>
<proteinExistence type="predicted"/>
<dbReference type="AlphaFoldDB" id="A0A495VF88"/>
<gene>
    <name evidence="2" type="ORF">BDD21_5092</name>
</gene>
<protein>
    <submittedName>
        <fullName evidence="2">Uncharacterized protein</fullName>
    </submittedName>
</protein>
<dbReference type="EMBL" id="RBXL01000001">
    <property type="protein sequence ID" value="RKT47500.1"/>
    <property type="molecule type" value="Genomic_DNA"/>
</dbReference>
<name>A0A495VF88_9GAMM</name>
<organism evidence="2 3">
    <name type="scientific">Thiocapsa rosea</name>
    <dbReference type="NCBI Taxonomy" id="69360"/>
    <lineage>
        <taxon>Bacteria</taxon>
        <taxon>Pseudomonadati</taxon>
        <taxon>Pseudomonadota</taxon>
        <taxon>Gammaproteobacteria</taxon>
        <taxon>Chromatiales</taxon>
        <taxon>Chromatiaceae</taxon>
        <taxon>Thiocapsa</taxon>
    </lineage>
</organism>
<dbReference type="RefSeq" id="WP_211335164.1">
    <property type="nucleotide sequence ID" value="NZ_RBXL01000001.1"/>
</dbReference>
<feature type="region of interest" description="Disordered" evidence="1">
    <location>
        <begin position="1"/>
        <end position="45"/>
    </location>
</feature>
<evidence type="ECO:0000313" key="2">
    <source>
        <dbReference type="EMBL" id="RKT47500.1"/>
    </source>
</evidence>
<keyword evidence="3" id="KW-1185">Reference proteome</keyword>
<feature type="compositionally biased region" description="Basic and acidic residues" evidence="1">
    <location>
        <begin position="32"/>
        <end position="45"/>
    </location>
</feature>
<comment type="caution">
    <text evidence="2">The sequence shown here is derived from an EMBL/GenBank/DDBJ whole genome shotgun (WGS) entry which is preliminary data.</text>
</comment>
<evidence type="ECO:0000256" key="1">
    <source>
        <dbReference type="SAM" id="MobiDB-lite"/>
    </source>
</evidence>
<reference evidence="2 3" key="1">
    <citation type="submission" date="2018-10" db="EMBL/GenBank/DDBJ databases">
        <title>Genomic Encyclopedia of Archaeal and Bacterial Type Strains, Phase II (KMG-II): from individual species to whole genera.</title>
        <authorList>
            <person name="Goeker M."/>
        </authorList>
    </citation>
    <scope>NUCLEOTIDE SEQUENCE [LARGE SCALE GENOMIC DNA]</scope>
    <source>
        <strain evidence="2 3">DSM 235</strain>
    </source>
</reference>